<reference evidence="1 2" key="1">
    <citation type="submission" date="2019-03" db="EMBL/GenBank/DDBJ databases">
        <title>Single cell metagenomics reveals metabolic interactions within the superorganism composed of flagellate Streblomastix strix and complex community of Bacteroidetes bacteria on its surface.</title>
        <authorList>
            <person name="Treitli S.C."/>
            <person name="Kolisko M."/>
            <person name="Husnik F."/>
            <person name="Keeling P."/>
            <person name="Hampl V."/>
        </authorList>
    </citation>
    <scope>NUCLEOTIDE SEQUENCE [LARGE SCALE GENOMIC DNA]</scope>
    <source>
        <strain evidence="1">ST1C</strain>
    </source>
</reference>
<dbReference type="AlphaFoldDB" id="A0A5J4UCS1"/>
<dbReference type="EMBL" id="SNRW01017191">
    <property type="protein sequence ID" value="KAA6368596.1"/>
    <property type="molecule type" value="Genomic_DNA"/>
</dbReference>
<comment type="caution">
    <text evidence="1">The sequence shown here is derived from an EMBL/GenBank/DDBJ whole genome shotgun (WGS) entry which is preliminary data.</text>
</comment>
<proteinExistence type="predicted"/>
<organism evidence="1 2">
    <name type="scientific">Streblomastix strix</name>
    <dbReference type="NCBI Taxonomy" id="222440"/>
    <lineage>
        <taxon>Eukaryota</taxon>
        <taxon>Metamonada</taxon>
        <taxon>Preaxostyla</taxon>
        <taxon>Oxymonadida</taxon>
        <taxon>Streblomastigidae</taxon>
        <taxon>Streblomastix</taxon>
    </lineage>
</organism>
<protein>
    <submittedName>
        <fullName evidence="1">Uncharacterized protein</fullName>
    </submittedName>
</protein>
<accession>A0A5J4UCS1</accession>
<dbReference type="Proteomes" id="UP000324800">
    <property type="component" value="Unassembled WGS sequence"/>
</dbReference>
<gene>
    <name evidence="1" type="ORF">EZS28_035878</name>
</gene>
<evidence type="ECO:0000313" key="1">
    <source>
        <dbReference type="EMBL" id="KAA6368596.1"/>
    </source>
</evidence>
<evidence type="ECO:0000313" key="2">
    <source>
        <dbReference type="Proteomes" id="UP000324800"/>
    </source>
</evidence>
<sequence length="132" mass="14958">MKRLTKVGYVAFRNSQLGEIPDDTNDDVEQIFTVLSENIIKAAKQKRDEKRANEEKQFQAILAKKGIRQSVIEIIGVVQISKGQNVSKLNVSGLFLILHNWSVIGIISAVQTSEGQNVRKLNARRHFPIFRE</sequence>
<name>A0A5J4UCS1_9EUKA</name>